<dbReference type="SUPFAM" id="SSF51735">
    <property type="entry name" value="NAD(P)-binding Rossmann-fold domains"/>
    <property type="match status" value="1"/>
</dbReference>
<feature type="domain" description="Gfo/Idh/MocA-like oxidoreductase N-terminal" evidence="3">
    <location>
        <begin position="7"/>
        <end position="123"/>
    </location>
</feature>
<feature type="domain" description="GFO/IDH/MocA-like oxidoreductase" evidence="4">
    <location>
        <begin position="133"/>
        <end position="246"/>
    </location>
</feature>
<evidence type="ECO:0000256" key="1">
    <source>
        <dbReference type="ARBA" id="ARBA00010928"/>
    </source>
</evidence>
<keyword evidence="2 5" id="KW-0560">Oxidoreductase</keyword>
<dbReference type="InterPro" id="IPR036291">
    <property type="entry name" value="NAD(P)-bd_dom_sf"/>
</dbReference>
<dbReference type="PANTHER" id="PTHR22604:SF105">
    <property type="entry name" value="TRANS-1,2-DIHYDROBENZENE-1,2-DIOL DEHYDROGENASE"/>
    <property type="match status" value="1"/>
</dbReference>
<dbReference type="RefSeq" id="WP_115330164.1">
    <property type="nucleotide sequence ID" value="NZ_CAAAHP010000004.1"/>
</dbReference>
<dbReference type="OrthoDB" id="9781031at2"/>
<dbReference type="InterPro" id="IPR055170">
    <property type="entry name" value="GFO_IDH_MocA-like_dom"/>
</dbReference>
<evidence type="ECO:0000259" key="4">
    <source>
        <dbReference type="Pfam" id="PF22725"/>
    </source>
</evidence>
<dbReference type="InterPro" id="IPR000683">
    <property type="entry name" value="Gfo/Idh/MocA-like_OxRdtase_N"/>
</dbReference>
<comment type="similarity">
    <text evidence="1">Belongs to the Gfo/Idh/MocA family.</text>
</comment>
<dbReference type="InterPro" id="IPR050984">
    <property type="entry name" value="Gfo/Idh/MocA_domain"/>
</dbReference>
<evidence type="ECO:0000313" key="6">
    <source>
        <dbReference type="Proteomes" id="UP000254794"/>
    </source>
</evidence>
<accession>A0A378JGM3</accession>
<sequence length="332" mass="37419">MVKSNVKWGILGTSFISQQMAIAIAESTKGQLTAIASRDLSKANDFARKFSISQIYSNYTALIDDPNLDAIYVGLPNHLHKEWTIKSLEAGKHVLCEKPLALDEKEVFNMMTTAKKRGLVCMEAIMYRCHPLIQEIKTLLQQKLIGEIKLFQAAYTAKIAHLANPVAGGAIYNLGCYPLSLIQYLSNAEPVNLKAFGVKNSEHSHNDTHASVILGFNDQSIAAITVSDGLEMSWQFMVWGSKGRLEMLTNPWFPTMGEQVFRVYLDNEEKPREIKLTSDLSAYTYQINTVNTLIQHPHTSLKEQVTLQESLHNIKLLKKWRNEVIGYLEEAF</sequence>
<dbReference type="EC" id="1.1.1.292" evidence="5"/>
<dbReference type="Gene3D" id="3.40.50.720">
    <property type="entry name" value="NAD(P)-binding Rossmann-like Domain"/>
    <property type="match status" value="1"/>
</dbReference>
<dbReference type="Proteomes" id="UP000254794">
    <property type="component" value="Unassembled WGS sequence"/>
</dbReference>
<keyword evidence="6" id="KW-1185">Reference proteome</keyword>
<dbReference type="Pfam" id="PF01408">
    <property type="entry name" value="GFO_IDH_MocA"/>
    <property type="match status" value="1"/>
</dbReference>
<dbReference type="EMBL" id="UGOD01000001">
    <property type="protein sequence ID" value="STX50446.1"/>
    <property type="molecule type" value="Genomic_DNA"/>
</dbReference>
<evidence type="ECO:0000256" key="2">
    <source>
        <dbReference type="ARBA" id="ARBA00023002"/>
    </source>
</evidence>
<evidence type="ECO:0000259" key="3">
    <source>
        <dbReference type="Pfam" id="PF01408"/>
    </source>
</evidence>
<dbReference type="AlphaFoldDB" id="A0A378JGM3"/>
<dbReference type="GO" id="GO:0033712">
    <property type="term" value="F:1,5-anhydro-D-fructose reductase (1,5-anhydro-D-mannitol-forming) activity"/>
    <property type="evidence" value="ECO:0007669"/>
    <property type="project" value="UniProtKB-EC"/>
</dbReference>
<dbReference type="SUPFAM" id="SSF55347">
    <property type="entry name" value="Glyceraldehyde-3-phosphate dehydrogenase-like, C-terminal domain"/>
    <property type="match status" value="1"/>
</dbReference>
<dbReference type="GO" id="GO:0000166">
    <property type="term" value="F:nucleotide binding"/>
    <property type="evidence" value="ECO:0007669"/>
    <property type="project" value="InterPro"/>
</dbReference>
<reference evidence="5 6" key="1">
    <citation type="submission" date="2018-06" db="EMBL/GenBank/DDBJ databases">
        <authorList>
            <consortium name="Pathogen Informatics"/>
            <person name="Doyle S."/>
        </authorList>
    </citation>
    <scope>NUCLEOTIDE SEQUENCE [LARGE SCALE GENOMIC DNA]</scope>
    <source>
        <strain evidence="5 6">NCTC13316</strain>
    </source>
</reference>
<protein>
    <submittedName>
        <fullName evidence="5">Oxidoreductase</fullName>
        <ecNumber evidence="5">1.1.1.292</ecNumber>
    </submittedName>
</protein>
<evidence type="ECO:0000313" key="5">
    <source>
        <dbReference type="EMBL" id="STX50446.1"/>
    </source>
</evidence>
<organism evidence="5 6">
    <name type="scientific">Legionella busanensis</name>
    <dbReference type="NCBI Taxonomy" id="190655"/>
    <lineage>
        <taxon>Bacteria</taxon>
        <taxon>Pseudomonadati</taxon>
        <taxon>Pseudomonadota</taxon>
        <taxon>Gammaproteobacteria</taxon>
        <taxon>Legionellales</taxon>
        <taxon>Legionellaceae</taxon>
        <taxon>Legionella</taxon>
    </lineage>
</organism>
<dbReference type="Gene3D" id="3.30.360.10">
    <property type="entry name" value="Dihydrodipicolinate Reductase, domain 2"/>
    <property type="match status" value="1"/>
</dbReference>
<proteinExistence type="inferred from homology"/>
<dbReference type="PANTHER" id="PTHR22604">
    <property type="entry name" value="OXIDOREDUCTASES"/>
    <property type="match status" value="1"/>
</dbReference>
<gene>
    <name evidence="5" type="primary">afr</name>
    <name evidence="5" type="ORF">NCTC13316_00527</name>
</gene>
<dbReference type="Pfam" id="PF22725">
    <property type="entry name" value="GFO_IDH_MocA_C3"/>
    <property type="match status" value="1"/>
</dbReference>
<name>A0A378JGM3_9GAMM</name>